<dbReference type="Proteomes" id="UP000197153">
    <property type="component" value="Chromosome 1"/>
</dbReference>
<dbReference type="PANTHER" id="PTHR30055">
    <property type="entry name" value="HTH-TYPE TRANSCRIPTIONAL REGULATOR RUTR"/>
    <property type="match status" value="1"/>
</dbReference>
<dbReference type="GO" id="GO:0000976">
    <property type="term" value="F:transcription cis-regulatory region binding"/>
    <property type="evidence" value="ECO:0007669"/>
    <property type="project" value="TreeGrafter"/>
</dbReference>
<protein>
    <submittedName>
        <fullName evidence="7">TetR family transcriptional regulator</fullName>
    </submittedName>
</protein>
<dbReference type="InterPro" id="IPR001647">
    <property type="entry name" value="HTH_TetR"/>
</dbReference>
<evidence type="ECO:0000256" key="2">
    <source>
        <dbReference type="ARBA" id="ARBA00023125"/>
    </source>
</evidence>
<feature type="DNA-binding region" description="H-T-H motif" evidence="4">
    <location>
        <begin position="78"/>
        <end position="97"/>
    </location>
</feature>
<dbReference type="InterPro" id="IPR009057">
    <property type="entry name" value="Homeodomain-like_sf"/>
</dbReference>
<dbReference type="Gene3D" id="1.10.357.10">
    <property type="entry name" value="Tetracycline Repressor, domain 2"/>
    <property type="match status" value="1"/>
</dbReference>
<dbReference type="GO" id="GO:0003700">
    <property type="term" value="F:DNA-binding transcription factor activity"/>
    <property type="evidence" value="ECO:0007669"/>
    <property type="project" value="TreeGrafter"/>
</dbReference>
<evidence type="ECO:0000313" key="7">
    <source>
        <dbReference type="EMBL" id="ASG21454.1"/>
    </source>
</evidence>
<evidence type="ECO:0000256" key="1">
    <source>
        <dbReference type="ARBA" id="ARBA00023015"/>
    </source>
</evidence>
<evidence type="ECO:0000313" key="8">
    <source>
        <dbReference type="Proteomes" id="UP000197153"/>
    </source>
</evidence>
<dbReference type="KEGG" id="nao:Y958_11925"/>
<name>A0A248JT86_9PROT</name>
<dbReference type="PROSITE" id="PS50977">
    <property type="entry name" value="HTH_TETR_2"/>
    <property type="match status" value="1"/>
</dbReference>
<dbReference type="Pfam" id="PF00440">
    <property type="entry name" value="TetR_N"/>
    <property type="match status" value="1"/>
</dbReference>
<dbReference type="EMBL" id="CP022110">
    <property type="protein sequence ID" value="ASG21454.1"/>
    <property type="molecule type" value="Genomic_DNA"/>
</dbReference>
<feature type="region of interest" description="Disordered" evidence="5">
    <location>
        <begin position="21"/>
        <end position="53"/>
    </location>
</feature>
<keyword evidence="1" id="KW-0805">Transcription regulation</keyword>
<evidence type="ECO:0000256" key="4">
    <source>
        <dbReference type="PROSITE-ProRule" id="PRU00335"/>
    </source>
</evidence>
<evidence type="ECO:0000256" key="5">
    <source>
        <dbReference type="SAM" id="MobiDB-lite"/>
    </source>
</evidence>
<accession>A0A248JT86</accession>
<dbReference type="AlphaFoldDB" id="A0A248JT86"/>
<reference evidence="7 8" key="1">
    <citation type="submission" date="2017-06" db="EMBL/GenBank/DDBJ databases">
        <title>Complete genome sequence of Nitrospirillum amazonense strain CBAmC, an endophytic nitrogen-fixing and plant growth-promoting bacterium, isolated from sugarcane.</title>
        <authorList>
            <person name="Schwab S."/>
            <person name="dos Santos Teixeira K.R."/>
            <person name="Simoes Araujo J.L."/>
            <person name="Soares Vidal M."/>
            <person name="Borges de Freitas H.R."/>
            <person name="Rivello Crivelaro A.L."/>
            <person name="Bueno de Camargo Nunes A."/>
            <person name="dos Santos C.M."/>
            <person name="Palmeira da Silva Rosa D."/>
            <person name="da Silva Padilha D."/>
            <person name="da Silva E."/>
            <person name="Araujo Terra L."/>
            <person name="Soares Mendes V."/>
            <person name="Farinelli L."/>
            <person name="Magalhaes Cruz L."/>
            <person name="Baldani J.I."/>
        </authorList>
    </citation>
    <scope>NUCLEOTIDE SEQUENCE [LARGE SCALE GENOMIC DNA]</scope>
    <source>
        <strain evidence="7 8">CBAmC</strain>
    </source>
</reference>
<sequence>MDGGRREWEYEGVLMKRFMRMPSQKSTADTPAPIAASPEGTPPAGPKKPTRERGRARVAALLAAAGAVFAEKGYDAATMTEIAAKAGAPIGSLYQFFPTKAVLADALLAQYAEALMALLAEVEAQAPALSPIKLGATLMAVLPSLKVERRAAFALIDARPDMVAQQGQLRASLRTAVAAVLRAKAPALAPERAATLAVTVLQMMKGAAALADDAGGMPDAVAEMTRAAGLYLADALNENRN</sequence>
<proteinExistence type="predicted"/>
<dbReference type="PRINTS" id="PR00455">
    <property type="entry name" value="HTHTETR"/>
</dbReference>
<gene>
    <name evidence="7" type="ORF">Y958_11925</name>
</gene>
<organism evidence="7 8">
    <name type="scientific">Nitrospirillum viridazoti CBAmc</name>
    <dbReference type="NCBI Taxonomy" id="1441467"/>
    <lineage>
        <taxon>Bacteria</taxon>
        <taxon>Pseudomonadati</taxon>
        <taxon>Pseudomonadota</taxon>
        <taxon>Alphaproteobacteria</taxon>
        <taxon>Rhodospirillales</taxon>
        <taxon>Azospirillaceae</taxon>
        <taxon>Nitrospirillum</taxon>
        <taxon>Nitrospirillum viridazoti</taxon>
    </lineage>
</organism>
<keyword evidence="8" id="KW-1185">Reference proteome</keyword>
<feature type="domain" description="HTH tetR-type" evidence="6">
    <location>
        <begin position="55"/>
        <end position="115"/>
    </location>
</feature>
<evidence type="ECO:0000259" key="6">
    <source>
        <dbReference type="PROSITE" id="PS50977"/>
    </source>
</evidence>
<dbReference type="SUPFAM" id="SSF46689">
    <property type="entry name" value="Homeodomain-like"/>
    <property type="match status" value="1"/>
</dbReference>
<dbReference type="InterPro" id="IPR050109">
    <property type="entry name" value="HTH-type_TetR-like_transc_reg"/>
</dbReference>
<dbReference type="PANTHER" id="PTHR30055:SF234">
    <property type="entry name" value="HTH-TYPE TRANSCRIPTIONAL REGULATOR BETI"/>
    <property type="match status" value="1"/>
</dbReference>
<keyword evidence="2 4" id="KW-0238">DNA-binding</keyword>
<keyword evidence="3" id="KW-0804">Transcription</keyword>
<evidence type="ECO:0000256" key="3">
    <source>
        <dbReference type="ARBA" id="ARBA00023163"/>
    </source>
</evidence>